<protein>
    <submittedName>
        <fullName evidence="1">Fungal hydrophobin</fullName>
    </submittedName>
</protein>
<accession>A0ACD3AJP0</accession>
<sequence>CNTGSIQCCNSVQDSSSTIVTSLAGLLGISLGSITGLVGVTCSPLSVIGVGSNSCSQQPVCCENNSFNGILALGCNSINL</sequence>
<reference evidence="1 2" key="1">
    <citation type="journal article" date="2019" name="Nat. Ecol. Evol.">
        <title>Megaphylogeny resolves global patterns of mushroom evolution.</title>
        <authorList>
            <person name="Varga T."/>
            <person name="Krizsan K."/>
            <person name="Foldi C."/>
            <person name="Dima B."/>
            <person name="Sanchez-Garcia M."/>
            <person name="Sanchez-Ramirez S."/>
            <person name="Szollosi G.J."/>
            <person name="Szarkandi J.G."/>
            <person name="Papp V."/>
            <person name="Albert L."/>
            <person name="Andreopoulos W."/>
            <person name="Angelini C."/>
            <person name="Antonin V."/>
            <person name="Barry K.W."/>
            <person name="Bougher N.L."/>
            <person name="Buchanan P."/>
            <person name="Buyck B."/>
            <person name="Bense V."/>
            <person name="Catcheside P."/>
            <person name="Chovatia M."/>
            <person name="Cooper J."/>
            <person name="Damon W."/>
            <person name="Desjardin D."/>
            <person name="Finy P."/>
            <person name="Geml J."/>
            <person name="Haridas S."/>
            <person name="Hughes K."/>
            <person name="Justo A."/>
            <person name="Karasinski D."/>
            <person name="Kautmanova I."/>
            <person name="Kiss B."/>
            <person name="Kocsube S."/>
            <person name="Kotiranta H."/>
            <person name="LaButti K.M."/>
            <person name="Lechner B.E."/>
            <person name="Liimatainen K."/>
            <person name="Lipzen A."/>
            <person name="Lukacs Z."/>
            <person name="Mihaltcheva S."/>
            <person name="Morgado L.N."/>
            <person name="Niskanen T."/>
            <person name="Noordeloos M.E."/>
            <person name="Ohm R.A."/>
            <person name="Ortiz-Santana B."/>
            <person name="Ovrebo C."/>
            <person name="Racz N."/>
            <person name="Riley R."/>
            <person name="Savchenko A."/>
            <person name="Shiryaev A."/>
            <person name="Soop K."/>
            <person name="Spirin V."/>
            <person name="Szebenyi C."/>
            <person name="Tomsovsky M."/>
            <person name="Tulloss R.E."/>
            <person name="Uehling J."/>
            <person name="Grigoriev I.V."/>
            <person name="Vagvolgyi C."/>
            <person name="Papp T."/>
            <person name="Martin F.M."/>
            <person name="Miettinen O."/>
            <person name="Hibbett D.S."/>
            <person name="Nagy L.G."/>
        </authorList>
    </citation>
    <scope>NUCLEOTIDE SEQUENCE [LARGE SCALE GENOMIC DNA]</scope>
    <source>
        <strain evidence="1 2">NL-1719</strain>
    </source>
</reference>
<dbReference type="Proteomes" id="UP000308600">
    <property type="component" value="Unassembled WGS sequence"/>
</dbReference>
<proteinExistence type="predicted"/>
<gene>
    <name evidence="1" type="ORF">BDN72DRAFT_772469</name>
</gene>
<dbReference type="EMBL" id="ML208416">
    <property type="protein sequence ID" value="TFK66083.1"/>
    <property type="molecule type" value="Genomic_DNA"/>
</dbReference>
<organism evidence="1 2">
    <name type="scientific">Pluteus cervinus</name>
    <dbReference type="NCBI Taxonomy" id="181527"/>
    <lineage>
        <taxon>Eukaryota</taxon>
        <taxon>Fungi</taxon>
        <taxon>Dikarya</taxon>
        <taxon>Basidiomycota</taxon>
        <taxon>Agaricomycotina</taxon>
        <taxon>Agaricomycetes</taxon>
        <taxon>Agaricomycetidae</taxon>
        <taxon>Agaricales</taxon>
        <taxon>Pluteineae</taxon>
        <taxon>Pluteaceae</taxon>
        <taxon>Pluteus</taxon>
    </lineage>
</organism>
<feature type="non-terminal residue" evidence="1">
    <location>
        <position position="1"/>
    </location>
</feature>
<evidence type="ECO:0000313" key="2">
    <source>
        <dbReference type="Proteomes" id="UP000308600"/>
    </source>
</evidence>
<evidence type="ECO:0000313" key="1">
    <source>
        <dbReference type="EMBL" id="TFK66083.1"/>
    </source>
</evidence>
<name>A0ACD3AJP0_9AGAR</name>
<keyword evidence="2" id="KW-1185">Reference proteome</keyword>